<feature type="transmembrane region" description="Helical" evidence="8">
    <location>
        <begin position="615"/>
        <end position="637"/>
    </location>
</feature>
<dbReference type="Pfam" id="PF01773">
    <property type="entry name" value="Nucleos_tra2_N"/>
    <property type="match status" value="1"/>
</dbReference>
<dbReference type="InterPro" id="IPR002668">
    <property type="entry name" value="CNT_N_dom"/>
</dbReference>
<accession>A0ABQ0CVQ0</accession>
<feature type="transmembrane region" description="Helical" evidence="8">
    <location>
        <begin position="385"/>
        <end position="405"/>
    </location>
</feature>
<evidence type="ECO:0000256" key="3">
    <source>
        <dbReference type="ARBA" id="ARBA00022475"/>
    </source>
</evidence>
<feature type="domain" description="Concentrative nucleoside transporter C-terminal" evidence="10">
    <location>
        <begin position="414"/>
        <end position="634"/>
    </location>
</feature>
<evidence type="ECO:0000313" key="12">
    <source>
        <dbReference type="EMBL" id="GAB0137516.1"/>
    </source>
</evidence>
<feature type="transmembrane region" description="Helical" evidence="8">
    <location>
        <begin position="248"/>
        <end position="268"/>
    </location>
</feature>
<feature type="domain" description="Concentrative nucleoside transporter N-terminal" evidence="9">
    <location>
        <begin position="229"/>
        <end position="300"/>
    </location>
</feature>
<feature type="transmembrane region" description="Helical" evidence="8">
    <location>
        <begin position="120"/>
        <end position="140"/>
    </location>
</feature>
<feature type="domain" description="Nucleoside transporter/FeoB GTPase Gate" evidence="11">
    <location>
        <begin position="310"/>
        <end position="407"/>
    </location>
</feature>
<feature type="transmembrane region" description="Helical" evidence="8">
    <location>
        <begin position="146"/>
        <end position="165"/>
    </location>
</feature>
<keyword evidence="6 8" id="KW-0472">Membrane</keyword>
<organism evidence="12 13">
    <name type="scientific">Epichloe bromicola</name>
    <dbReference type="NCBI Taxonomy" id="79588"/>
    <lineage>
        <taxon>Eukaryota</taxon>
        <taxon>Fungi</taxon>
        <taxon>Dikarya</taxon>
        <taxon>Ascomycota</taxon>
        <taxon>Pezizomycotina</taxon>
        <taxon>Sordariomycetes</taxon>
        <taxon>Hypocreomycetidae</taxon>
        <taxon>Hypocreales</taxon>
        <taxon>Clavicipitaceae</taxon>
        <taxon>Epichloe</taxon>
    </lineage>
</organism>
<dbReference type="Proteomes" id="UP001562357">
    <property type="component" value="Unassembled WGS sequence"/>
</dbReference>
<comment type="similarity">
    <text evidence="2">Belongs to the concentrative nucleoside transporter (CNT) (TC 2.A.41) family.</text>
</comment>
<feature type="region of interest" description="Disordered" evidence="7">
    <location>
        <begin position="1"/>
        <end position="77"/>
    </location>
</feature>
<dbReference type="Pfam" id="PF07662">
    <property type="entry name" value="Nucleos_tra2_C"/>
    <property type="match status" value="1"/>
</dbReference>
<keyword evidence="13" id="KW-1185">Reference proteome</keyword>
<proteinExistence type="inferred from homology"/>
<dbReference type="InterPro" id="IPR011642">
    <property type="entry name" value="Gate_dom"/>
</dbReference>
<evidence type="ECO:0000313" key="13">
    <source>
        <dbReference type="Proteomes" id="UP001562357"/>
    </source>
</evidence>
<evidence type="ECO:0000256" key="1">
    <source>
        <dbReference type="ARBA" id="ARBA00004651"/>
    </source>
</evidence>
<feature type="transmembrane region" description="Helical" evidence="8">
    <location>
        <begin position="196"/>
        <end position="213"/>
    </location>
</feature>
<reference evidence="13" key="1">
    <citation type="submission" date="2024-06" db="EMBL/GenBank/DDBJ databases">
        <title>Draft Genome Sequences of Epichloe bromicola Strains Isolated from Elymus ciliaris.</title>
        <authorList>
            <consortium name="Epichloe bromicola genome sequencing consortium"/>
            <person name="Miura A."/>
            <person name="Imano S."/>
            <person name="Ashida A."/>
            <person name="Sato I."/>
            <person name="Chiba S."/>
            <person name="Tanaka A."/>
            <person name="Camagna M."/>
            <person name="Takemoto D."/>
        </authorList>
    </citation>
    <scope>NUCLEOTIDE SEQUENCE [LARGE SCALE GENOMIC DNA]</scope>
    <source>
        <strain evidence="13">DP</strain>
    </source>
</reference>
<feature type="transmembrane region" description="Helical" evidence="8">
    <location>
        <begin position="508"/>
        <end position="527"/>
    </location>
</feature>
<evidence type="ECO:0000259" key="11">
    <source>
        <dbReference type="Pfam" id="PF07670"/>
    </source>
</evidence>
<dbReference type="PANTHER" id="PTHR10590:SF4">
    <property type="entry name" value="SOLUTE CARRIER FAMILY 28 MEMBER 3"/>
    <property type="match status" value="1"/>
</dbReference>
<feature type="transmembrane region" description="Helical" evidence="8">
    <location>
        <begin position="476"/>
        <end position="496"/>
    </location>
</feature>
<evidence type="ECO:0000256" key="2">
    <source>
        <dbReference type="ARBA" id="ARBA00009033"/>
    </source>
</evidence>
<keyword evidence="4 8" id="KW-0812">Transmembrane</keyword>
<gene>
    <name evidence="12" type="primary">g5776</name>
    <name evidence="12" type="ORF">EsDP_00005776</name>
</gene>
<feature type="transmembrane region" description="Helical" evidence="8">
    <location>
        <begin position="308"/>
        <end position="331"/>
    </location>
</feature>
<evidence type="ECO:0000256" key="8">
    <source>
        <dbReference type="SAM" id="Phobius"/>
    </source>
</evidence>
<dbReference type="PANTHER" id="PTHR10590">
    <property type="entry name" value="SODIUM/NUCLEOSIDE COTRANSPORTER"/>
    <property type="match status" value="1"/>
</dbReference>
<feature type="transmembrane region" description="Helical" evidence="8">
    <location>
        <begin position="579"/>
        <end position="603"/>
    </location>
</feature>
<dbReference type="InterPro" id="IPR008276">
    <property type="entry name" value="C_nuclsd_transpt"/>
</dbReference>
<evidence type="ECO:0000259" key="10">
    <source>
        <dbReference type="Pfam" id="PF07662"/>
    </source>
</evidence>
<evidence type="ECO:0000259" key="9">
    <source>
        <dbReference type="Pfam" id="PF01773"/>
    </source>
</evidence>
<evidence type="ECO:0000256" key="4">
    <source>
        <dbReference type="ARBA" id="ARBA00022692"/>
    </source>
</evidence>
<keyword evidence="3" id="KW-1003">Cell membrane</keyword>
<comment type="caution">
    <text evidence="12">The sequence shown here is derived from an EMBL/GenBank/DDBJ whole genome shotgun (WGS) entry which is preliminary data.</text>
</comment>
<sequence length="649" mass="70957">MAAANPRANTDDVEAAAAAPHQQPPQPQPHAPIAGLDYNPEPDPDPDPALLNPANQHTNHHHHHGVEKSQPLITPPEYSDHEKLHAGVVSTGQGSGSTDDDDVNSLGNRCKRLYRRHRPFFHLIYFLFFTGWWMASLILHRNDMNWVVPFLVWLAISLRLMFYYVPSRYVSSAIRWVWERSALVVYNAIPQKFRTIIGAAGALAVILVGSFASEEAADNTRANRAVSLVGMLLMIIIFWLTSKHRSRINWRTVIVGMLSQYIIGLFVLRTSVGYNIFRFIADRAGDLLGFARQGVEFLTNAATSELKWFLLGVIPAIIFFISLVQVLYYIGFLQWFIKKIATFVFWGLGVSGAEAVVAAATPFIGQGESAMLVRPFVPHMTKAEIHQILTCGFATISGSVLVGYIQLGLSAEVLVSSCIMSIPASLAVSKLRYPETEETLTAGRVVLPDDDEHKAENALHAFANGAWLGIKIGGTIIATLLCIIAVVGLVNALLTWWGHYININDPTLTLQTILGYLLWPAAFFLGVPREKVPGEKDYSDVLLVSRLIAQKVITNEYKAFSDLTTEPEYKDLSPRSRLIATYALCGFGNIGSLGIQIGILGQLAPSRGGDVSKLALSALISGVTATLTSAAVAGLVITDQINNFGSKAS</sequence>
<dbReference type="Pfam" id="PF07670">
    <property type="entry name" value="Gate"/>
    <property type="match status" value="1"/>
</dbReference>
<comment type="subcellular location">
    <subcellularLocation>
        <location evidence="1">Cell membrane</location>
        <topology evidence="1">Multi-pass membrane protein</topology>
    </subcellularLocation>
</comment>
<feature type="transmembrane region" description="Helical" evidence="8">
    <location>
        <begin position="225"/>
        <end position="241"/>
    </location>
</feature>
<name>A0ABQ0CVQ0_9HYPO</name>
<feature type="transmembrane region" description="Helical" evidence="8">
    <location>
        <begin position="343"/>
        <end position="365"/>
    </location>
</feature>
<dbReference type="EMBL" id="BAAFGZ010000287">
    <property type="protein sequence ID" value="GAB0137516.1"/>
    <property type="molecule type" value="Genomic_DNA"/>
</dbReference>
<keyword evidence="5 8" id="KW-1133">Transmembrane helix</keyword>
<evidence type="ECO:0000256" key="5">
    <source>
        <dbReference type="ARBA" id="ARBA00022989"/>
    </source>
</evidence>
<evidence type="ECO:0000256" key="7">
    <source>
        <dbReference type="SAM" id="MobiDB-lite"/>
    </source>
</evidence>
<protein>
    <submittedName>
        <fullName evidence="12">Uncharacterized protein</fullName>
    </submittedName>
</protein>
<dbReference type="InterPro" id="IPR011657">
    <property type="entry name" value="CNT_C_dom"/>
</dbReference>
<evidence type="ECO:0000256" key="6">
    <source>
        <dbReference type="ARBA" id="ARBA00023136"/>
    </source>
</evidence>